<gene>
    <name evidence="1" type="ORF">F7D14_04080</name>
</gene>
<sequence>MTVIANIAPARVLEPDGTPLDVFSLPTDTASLEELLRDLFQNHWQEITFGPLIQGAAWEMKADKPPTRIGMLDGYITVAFGVPHFHICIGETRGTRVQPTPPEVARHRRTSRAEMYRRMSRSCLPMSWGLRLFNGENEQQITVLLPNPFLDPETDRIRKDPDWSRLALWDKLRARWLGLTDPDPIDRSASFARGSTQ</sequence>
<dbReference type="KEGG" id="mpar:F7D14_04080"/>
<dbReference type="InterPro" id="IPR056093">
    <property type="entry name" value="DUF7676"/>
</dbReference>
<dbReference type="EMBL" id="CP044331">
    <property type="protein sequence ID" value="QGM96738.1"/>
    <property type="molecule type" value="Genomic_DNA"/>
</dbReference>
<keyword evidence="2" id="KW-1185">Reference proteome</keyword>
<dbReference type="Pfam" id="PF24724">
    <property type="entry name" value="DUF7676"/>
    <property type="match status" value="1"/>
</dbReference>
<dbReference type="RefSeq" id="WP_016921187.1">
    <property type="nucleotide sequence ID" value="NZ_CP044331.1"/>
</dbReference>
<evidence type="ECO:0000313" key="2">
    <source>
        <dbReference type="Proteomes" id="UP000422569"/>
    </source>
</evidence>
<reference evidence="1 2" key="1">
    <citation type="submission" date="2019-09" db="EMBL/GenBank/DDBJ databases">
        <title>Isolation and complete genome sequencing of Methylocystis species.</title>
        <authorList>
            <person name="Rumah B.L."/>
            <person name="Stead C.E."/>
            <person name="Stevens B.C."/>
            <person name="Minton N.P."/>
            <person name="Grosse-Honebrink A."/>
            <person name="Zhang Y."/>
        </authorList>
    </citation>
    <scope>NUCLEOTIDE SEQUENCE [LARGE SCALE GENOMIC DNA]</scope>
    <source>
        <strain evidence="1 2">BRCS2</strain>
    </source>
</reference>
<dbReference type="Proteomes" id="UP000422569">
    <property type="component" value="Chromosome"/>
</dbReference>
<protein>
    <submittedName>
        <fullName evidence="1">Uncharacterized protein</fullName>
    </submittedName>
</protein>
<evidence type="ECO:0000313" key="1">
    <source>
        <dbReference type="EMBL" id="QGM96738.1"/>
    </source>
</evidence>
<organism evidence="1 2">
    <name type="scientific">Methylocystis parvus</name>
    <dbReference type="NCBI Taxonomy" id="134"/>
    <lineage>
        <taxon>Bacteria</taxon>
        <taxon>Pseudomonadati</taxon>
        <taxon>Pseudomonadota</taxon>
        <taxon>Alphaproteobacteria</taxon>
        <taxon>Hyphomicrobiales</taxon>
        <taxon>Methylocystaceae</taxon>
        <taxon>Methylocystis</taxon>
    </lineage>
</organism>
<proteinExistence type="predicted"/>
<dbReference type="AlphaFoldDB" id="A0A6B8M364"/>
<accession>A0A6B8M364</accession>
<name>A0A6B8M364_9HYPH</name>